<dbReference type="InterPro" id="IPR050640">
    <property type="entry name" value="Bact_2-comp_sensor_kinase"/>
</dbReference>
<dbReference type="PANTHER" id="PTHR34220">
    <property type="entry name" value="SENSOR HISTIDINE KINASE YPDA"/>
    <property type="match status" value="1"/>
</dbReference>
<evidence type="ECO:0000313" key="2">
    <source>
        <dbReference type="Proteomes" id="UP000614460"/>
    </source>
</evidence>
<dbReference type="PANTHER" id="PTHR34220:SF7">
    <property type="entry name" value="SENSOR HISTIDINE KINASE YPDA"/>
    <property type="match status" value="1"/>
</dbReference>
<protein>
    <recommendedName>
        <fullName evidence="3">Histidine kinase</fullName>
    </recommendedName>
</protein>
<comment type="caution">
    <text evidence="1">The sequence shown here is derived from an EMBL/GenBank/DDBJ whole genome shotgun (WGS) entry which is preliminary data.</text>
</comment>
<keyword evidence="2" id="KW-1185">Reference proteome</keyword>
<dbReference type="AlphaFoldDB" id="A0A8H9G004"/>
<organism evidence="1 2">
    <name type="scientific">Sphingobacterium cellulitidis</name>
    <dbReference type="NCBI Taxonomy" id="1768011"/>
    <lineage>
        <taxon>Bacteria</taxon>
        <taxon>Pseudomonadati</taxon>
        <taxon>Bacteroidota</taxon>
        <taxon>Sphingobacteriia</taxon>
        <taxon>Sphingobacteriales</taxon>
        <taxon>Sphingobacteriaceae</taxon>
        <taxon>Sphingobacterium</taxon>
    </lineage>
</organism>
<dbReference type="Proteomes" id="UP000614460">
    <property type="component" value="Unassembled WGS sequence"/>
</dbReference>
<evidence type="ECO:0008006" key="3">
    <source>
        <dbReference type="Google" id="ProtNLM"/>
    </source>
</evidence>
<reference evidence="1" key="2">
    <citation type="submission" date="2020-09" db="EMBL/GenBank/DDBJ databases">
        <authorList>
            <person name="Sun Q."/>
            <person name="Zhou Y."/>
        </authorList>
    </citation>
    <scope>NUCLEOTIDE SEQUENCE</scope>
    <source>
        <strain evidence="1">CGMCC 1.15966</strain>
    </source>
</reference>
<sequence>MFWKKNSKNLAELEDKLLTAETELSFLKAQTEKQLSQLFYKHSEIQDSLSVKFRAYQADILALNSESVWPIGAEVKLIQGFIELYSSLSESEMHYKVDFDIEDPEEMIPALILLPIIQNCVINGYNSMENFPLKLRLKVKAQHLSLEISNRVNHYLVNQADDTRIKSLESRLFKEFGKDYTLFINSNSNLFKITLLLNLMDFKN</sequence>
<accession>A0A8H9G004</accession>
<reference evidence="1" key="1">
    <citation type="journal article" date="2014" name="Int. J. Syst. Evol. Microbiol.">
        <title>Complete genome sequence of Corynebacterium casei LMG S-19264T (=DSM 44701T), isolated from a smear-ripened cheese.</title>
        <authorList>
            <consortium name="US DOE Joint Genome Institute (JGI-PGF)"/>
            <person name="Walter F."/>
            <person name="Albersmeier A."/>
            <person name="Kalinowski J."/>
            <person name="Ruckert C."/>
        </authorList>
    </citation>
    <scope>NUCLEOTIDE SEQUENCE</scope>
    <source>
        <strain evidence="1">CGMCC 1.15966</strain>
    </source>
</reference>
<evidence type="ECO:0000313" key="1">
    <source>
        <dbReference type="EMBL" id="GGE20642.1"/>
    </source>
</evidence>
<proteinExistence type="predicted"/>
<dbReference type="EMBL" id="BMKM01000003">
    <property type="protein sequence ID" value="GGE20642.1"/>
    <property type="molecule type" value="Genomic_DNA"/>
</dbReference>
<gene>
    <name evidence="1" type="ORF">GCM10011516_17820</name>
</gene>
<name>A0A8H9G004_9SPHI</name>
<dbReference type="RefSeq" id="WP_182498555.1">
    <property type="nucleotide sequence ID" value="NZ_BMKM01000003.1"/>
</dbReference>